<dbReference type="InterPro" id="IPR011701">
    <property type="entry name" value="MFS"/>
</dbReference>
<dbReference type="AlphaFoldDB" id="A0A319DXA5"/>
<gene>
    <name evidence="6" type="ORF">BO71DRAFT_329102</name>
</gene>
<feature type="transmembrane region" description="Helical" evidence="5">
    <location>
        <begin position="189"/>
        <end position="209"/>
    </location>
</feature>
<keyword evidence="7" id="KW-1185">Reference proteome</keyword>
<dbReference type="OrthoDB" id="446368at2759"/>
<dbReference type="PANTHER" id="PTHR23502:SF156">
    <property type="entry name" value="TRANSPORTER, PUTATIVE (AFU_ORTHOLOGUE AFUA_5G00420)-RELATED"/>
    <property type="match status" value="1"/>
</dbReference>
<evidence type="ECO:0000256" key="1">
    <source>
        <dbReference type="ARBA" id="ARBA00004141"/>
    </source>
</evidence>
<evidence type="ECO:0000256" key="5">
    <source>
        <dbReference type="SAM" id="Phobius"/>
    </source>
</evidence>
<dbReference type="EMBL" id="KZ825906">
    <property type="protein sequence ID" value="PYH92838.1"/>
    <property type="molecule type" value="Genomic_DNA"/>
</dbReference>
<keyword evidence="2 5" id="KW-0812">Transmembrane</keyword>
<evidence type="ECO:0000313" key="6">
    <source>
        <dbReference type="EMBL" id="PYH92838.1"/>
    </source>
</evidence>
<reference evidence="6 7" key="1">
    <citation type="submission" date="2018-02" db="EMBL/GenBank/DDBJ databases">
        <title>The genomes of Aspergillus section Nigri reveals drivers in fungal speciation.</title>
        <authorList>
            <consortium name="DOE Joint Genome Institute"/>
            <person name="Vesth T.C."/>
            <person name="Nybo J."/>
            <person name="Theobald S."/>
            <person name="Brandl J."/>
            <person name="Frisvad J.C."/>
            <person name="Nielsen K.F."/>
            <person name="Lyhne E.K."/>
            <person name="Kogle M.E."/>
            <person name="Kuo A."/>
            <person name="Riley R."/>
            <person name="Clum A."/>
            <person name="Nolan M."/>
            <person name="Lipzen A."/>
            <person name="Salamov A."/>
            <person name="Henrissat B."/>
            <person name="Wiebenga A."/>
            <person name="De vries R.P."/>
            <person name="Grigoriev I.V."/>
            <person name="Mortensen U.H."/>
            <person name="Andersen M.R."/>
            <person name="Baker S.E."/>
        </authorList>
    </citation>
    <scope>NUCLEOTIDE SEQUENCE [LARGE SCALE GENOMIC DNA]</scope>
    <source>
        <strain evidence="6 7">CBS 707.79</strain>
    </source>
</reference>
<feature type="transmembrane region" description="Helical" evidence="5">
    <location>
        <begin position="287"/>
        <end position="305"/>
    </location>
</feature>
<comment type="subcellular location">
    <subcellularLocation>
        <location evidence="1">Membrane</location>
        <topology evidence="1">Multi-pass membrane protein</topology>
    </subcellularLocation>
</comment>
<dbReference type="STRING" id="1448320.A0A319DXA5"/>
<feature type="transmembrane region" description="Helical" evidence="5">
    <location>
        <begin position="110"/>
        <end position="129"/>
    </location>
</feature>
<dbReference type="PANTHER" id="PTHR23502">
    <property type="entry name" value="MAJOR FACILITATOR SUPERFAMILY"/>
    <property type="match status" value="1"/>
</dbReference>
<accession>A0A319DXA5</accession>
<evidence type="ECO:0000256" key="2">
    <source>
        <dbReference type="ARBA" id="ARBA00022692"/>
    </source>
</evidence>
<keyword evidence="4 5" id="KW-0472">Membrane</keyword>
<evidence type="ECO:0000313" key="7">
    <source>
        <dbReference type="Proteomes" id="UP000247810"/>
    </source>
</evidence>
<keyword evidence="3 5" id="KW-1133">Transmembrane helix</keyword>
<proteinExistence type="predicted"/>
<organism evidence="6 7">
    <name type="scientific">Aspergillus ellipticus CBS 707.79</name>
    <dbReference type="NCBI Taxonomy" id="1448320"/>
    <lineage>
        <taxon>Eukaryota</taxon>
        <taxon>Fungi</taxon>
        <taxon>Dikarya</taxon>
        <taxon>Ascomycota</taxon>
        <taxon>Pezizomycotina</taxon>
        <taxon>Eurotiomycetes</taxon>
        <taxon>Eurotiomycetidae</taxon>
        <taxon>Eurotiales</taxon>
        <taxon>Aspergillaceae</taxon>
        <taxon>Aspergillus</taxon>
        <taxon>Aspergillus subgen. Circumdati</taxon>
    </lineage>
</organism>
<dbReference type="Gene3D" id="1.20.1250.20">
    <property type="entry name" value="MFS general substrate transporter like domains"/>
    <property type="match status" value="1"/>
</dbReference>
<sequence length="321" mass="35487">MKLALAVSLVFSGPTFGPVFGGFIMGSSSLDWRWNIWVVVIVGLGASTLCVFVFPETYPPTILKRKARALRRKTGNPDVKTTSDEEGLGLDGIARVYLIRPFWLFTTQPILALLTLYQSFLYGVLFLFYQTYPVTFGEDRGWSMTLRYLPRMAIIIGVFVGAIGIVIHNQVYFRHHCHAPDGSFIPESLLPPMIVGGIMVPIGMFWFAWTASPPIPWPSSVCAGFLIGCGMYLLFIQGFNYIVDCYTSMANSAMGVNRSMRSVFGAVFPLFANQMVESLGVARTTSILGALSAALVPVPVCYWYWGGRIRAWSSAKVPSLL</sequence>
<evidence type="ECO:0000256" key="4">
    <source>
        <dbReference type="ARBA" id="ARBA00023136"/>
    </source>
</evidence>
<protein>
    <submittedName>
        <fullName evidence="6">MFS general substrate transporter</fullName>
    </submittedName>
</protein>
<dbReference type="VEuPathDB" id="FungiDB:BO71DRAFT_329102"/>
<feature type="transmembrane region" description="Helical" evidence="5">
    <location>
        <begin position="215"/>
        <end position="242"/>
    </location>
</feature>
<dbReference type="GO" id="GO:0005886">
    <property type="term" value="C:plasma membrane"/>
    <property type="evidence" value="ECO:0007669"/>
    <property type="project" value="TreeGrafter"/>
</dbReference>
<feature type="transmembrane region" description="Helical" evidence="5">
    <location>
        <begin position="37"/>
        <end position="58"/>
    </location>
</feature>
<feature type="transmembrane region" description="Helical" evidence="5">
    <location>
        <begin position="149"/>
        <end position="168"/>
    </location>
</feature>
<dbReference type="SUPFAM" id="SSF103473">
    <property type="entry name" value="MFS general substrate transporter"/>
    <property type="match status" value="1"/>
</dbReference>
<dbReference type="Pfam" id="PF07690">
    <property type="entry name" value="MFS_1"/>
    <property type="match status" value="1"/>
</dbReference>
<name>A0A319DXA5_9EURO</name>
<dbReference type="GO" id="GO:0022857">
    <property type="term" value="F:transmembrane transporter activity"/>
    <property type="evidence" value="ECO:0007669"/>
    <property type="project" value="InterPro"/>
</dbReference>
<evidence type="ECO:0000256" key="3">
    <source>
        <dbReference type="ARBA" id="ARBA00022989"/>
    </source>
</evidence>
<feature type="transmembrane region" description="Helical" evidence="5">
    <location>
        <begin position="263"/>
        <end position="281"/>
    </location>
</feature>
<dbReference type="Proteomes" id="UP000247810">
    <property type="component" value="Unassembled WGS sequence"/>
</dbReference>
<dbReference type="InterPro" id="IPR036259">
    <property type="entry name" value="MFS_trans_sf"/>
</dbReference>